<dbReference type="Proteomes" id="UP001558613">
    <property type="component" value="Unassembled WGS sequence"/>
</dbReference>
<evidence type="ECO:0000313" key="3">
    <source>
        <dbReference type="Proteomes" id="UP001558613"/>
    </source>
</evidence>
<protein>
    <submittedName>
        <fullName evidence="2">Uncharacterized protein</fullName>
    </submittedName>
</protein>
<evidence type="ECO:0000256" key="1">
    <source>
        <dbReference type="SAM" id="MobiDB-lite"/>
    </source>
</evidence>
<dbReference type="EMBL" id="JAYMGO010000024">
    <property type="protein sequence ID" value="KAL1248833.1"/>
    <property type="molecule type" value="Genomic_DNA"/>
</dbReference>
<reference evidence="2 3" key="1">
    <citation type="submission" date="2023-09" db="EMBL/GenBank/DDBJ databases">
        <authorList>
            <person name="Wang M."/>
        </authorList>
    </citation>
    <scope>NUCLEOTIDE SEQUENCE [LARGE SCALE GENOMIC DNA]</scope>
    <source>
        <strain evidence="2">GT-2023</strain>
        <tissue evidence="2">Liver</tissue>
    </source>
</reference>
<gene>
    <name evidence="2" type="ORF">QQF64_022151</name>
</gene>
<proteinExistence type="predicted"/>
<feature type="compositionally biased region" description="Basic and acidic residues" evidence="1">
    <location>
        <begin position="53"/>
        <end position="91"/>
    </location>
</feature>
<name>A0ABR3L7M7_9TELE</name>
<feature type="region of interest" description="Disordered" evidence="1">
    <location>
        <begin position="25"/>
        <end position="91"/>
    </location>
</feature>
<feature type="compositionally biased region" description="Basic and acidic residues" evidence="1">
    <location>
        <begin position="34"/>
        <end position="46"/>
    </location>
</feature>
<evidence type="ECO:0000313" key="2">
    <source>
        <dbReference type="EMBL" id="KAL1248833.1"/>
    </source>
</evidence>
<sequence>MSHLTSGAFLTKIFLNFCHPQELFSTTTSSNSHQKRERDRERERGRARATTESVRRGGEFQKARRERERKRGNERACVRVRPTESEPERTKANITSVAFFPLHCPPDLVLPPLASRIR</sequence>
<comment type="caution">
    <text evidence="2">The sequence shown here is derived from an EMBL/GenBank/DDBJ whole genome shotgun (WGS) entry which is preliminary data.</text>
</comment>
<organism evidence="2 3">
    <name type="scientific">Cirrhinus molitorella</name>
    <name type="common">mud carp</name>
    <dbReference type="NCBI Taxonomy" id="172907"/>
    <lineage>
        <taxon>Eukaryota</taxon>
        <taxon>Metazoa</taxon>
        <taxon>Chordata</taxon>
        <taxon>Craniata</taxon>
        <taxon>Vertebrata</taxon>
        <taxon>Euteleostomi</taxon>
        <taxon>Actinopterygii</taxon>
        <taxon>Neopterygii</taxon>
        <taxon>Teleostei</taxon>
        <taxon>Ostariophysi</taxon>
        <taxon>Cypriniformes</taxon>
        <taxon>Cyprinidae</taxon>
        <taxon>Labeoninae</taxon>
        <taxon>Labeonini</taxon>
        <taxon>Cirrhinus</taxon>
    </lineage>
</organism>
<accession>A0ABR3L7M7</accession>
<keyword evidence="3" id="KW-1185">Reference proteome</keyword>